<feature type="domain" description="Thioredoxin" evidence="2">
    <location>
        <begin position="26"/>
        <end position="116"/>
    </location>
</feature>
<sequence>MSVHQLSPQNFKVVGRNIKTLNINLSGNVLVFFKMQGCPGCGTFEPIFHQLAGASTNDNIKYAACDLTNQRDIIKMSRQTSTPIQAVPFIILYVNGNPLAKYTGKKSIPAIKSFMTKALQHVPPVQSQNFMPQQRESSGGMYGNGSYNPPQMSPNQGQSGVNQQHDSSDGKIWMPELGKAPSMQGVVKGSGGSQYAYLNDIDEDDEEKLSVPEQVTPHNVPWESQYRKMGTID</sequence>
<evidence type="ECO:0000259" key="2">
    <source>
        <dbReference type="Pfam" id="PF00085"/>
    </source>
</evidence>
<evidence type="ECO:0000256" key="1">
    <source>
        <dbReference type="SAM" id="MobiDB-lite"/>
    </source>
</evidence>
<dbReference type="InterPro" id="IPR036249">
    <property type="entry name" value="Thioredoxin-like_sf"/>
</dbReference>
<feature type="region of interest" description="Disordered" evidence="1">
    <location>
        <begin position="130"/>
        <end position="170"/>
    </location>
</feature>
<feature type="region of interest" description="Disordered" evidence="1">
    <location>
        <begin position="204"/>
        <end position="233"/>
    </location>
</feature>
<protein>
    <submittedName>
        <fullName evidence="3">Thioredoxin</fullName>
    </submittedName>
</protein>
<dbReference type="InterPro" id="IPR013766">
    <property type="entry name" value="Thioredoxin_domain"/>
</dbReference>
<dbReference type="Gene3D" id="3.40.30.10">
    <property type="entry name" value="Glutaredoxin"/>
    <property type="match status" value="1"/>
</dbReference>
<evidence type="ECO:0000313" key="3">
    <source>
        <dbReference type="EMBL" id="QBK86598.1"/>
    </source>
</evidence>
<dbReference type="EMBL" id="MK500334">
    <property type="protein sequence ID" value="QBK86598.1"/>
    <property type="molecule type" value="Genomic_DNA"/>
</dbReference>
<dbReference type="SUPFAM" id="SSF52833">
    <property type="entry name" value="Thioredoxin-like"/>
    <property type="match status" value="1"/>
</dbReference>
<reference evidence="3" key="1">
    <citation type="journal article" date="2019" name="MBio">
        <title>Virus Genomes from Deep Sea Sediments Expand the Ocean Megavirome and Support Independent Origins of Viral Gigantism.</title>
        <authorList>
            <person name="Backstrom D."/>
            <person name="Yutin N."/>
            <person name="Jorgensen S.L."/>
            <person name="Dharamshi J."/>
            <person name="Homa F."/>
            <person name="Zaremba-Niedwiedzka K."/>
            <person name="Spang A."/>
            <person name="Wolf Y.I."/>
            <person name="Koonin E.V."/>
            <person name="Ettema T.J."/>
        </authorList>
    </citation>
    <scope>NUCLEOTIDE SEQUENCE</scope>
</reference>
<accession>A0A481YTS0</accession>
<proteinExistence type="predicted"/>
<dbReference type="Pfam" id="PF00085">
    <property type="entry name" value="Thioredoxin"/>
    <property type="match status" value="1"/>
</dbReference>
<feature type="compositionally biased region" description="Polar residues" evidence="1">
    <location>
        <begin position="149"/>
        <end position="165"/>
    </location>
</feature>
<dbReference type="CDD" id="cd02947">
    <property type="entry name" value="TRX_family"/>
    <property type="match status" value="1"/>
</dbReference>
<name>A0A481YTS0_9VIRU</name>
<gene>
    <name evidence="3" type="ORF">LCMAC102_03930</name>
</gene>
<organism evidence="3">
    <name type="scientific">Marseillevirus LCMAC102</name>
    <dbReference type="NCBI Taxonomy" id="2506603"/>
    <lineage>
        <taxon>Viruses</taxon>
        <taxon>Varidnaviria</taxon>
        <taxon>Bamfordvirae</taxon>
        <taxon>Nucleocytoviricota</taxon>
        <taxon>Megaviricetes</taxon>
        <taxon>Pimascovirales</taxon>
        <taxon>Pimascovirales incertae sedis</taxon>
        <taxon>Marseilleviridae</taxon>
    </lineage>
</organism>